<dbReference type="Proteomes" id="UP000011668">
    <property type="component" value="Unassembled WGS sequence"/>
</dbReference>
<protein>
    <submittedName>
        <fullName evidence="1">Uncharacterized protein</fullName>
    </submittedName>
</protein>
<evidence type="ECO:0000313" key="2">
    <source>
        <dbReference type="Proteomes" id="UP000011668"/>
    </source>
</evidence>
<proteinExistence type="predicted"/>
<accession>L8X087</accession>
<sequence>MAAWISVVKRCIHSGIPAACRSYSYQLWHFCDLGAASSSNLALGDNAHSDKYGDLGIGDRFRRTLRPWDMVYRAFLARRALHRMVCQKGTLQLSKAQA</sequence>
<comment type="caution">
    <text evidence="1">The sequence shown here is derived from an EMBL/GenBank/DDBJ whole genome shotgun (WGS) entry which is preliminary data.</text>
</comment>
<gene>
    <name evidence="1" type="ORF">AG1IA_02244</name>
</gene>
<keyword evidence="2" id="KW-1185">Reference proteome</keyword>
<dbReference type="EMBL" id="AFRT01000503">
    <property type="protein sequence ID" value="ELU43726.1"/>
    <property type="molecule type" value="Genomic_DNA"/>
</dbReference>
<evidence type="ECO:0000313" key="1">
    <source>
        <dbReference type="EMBL" id="ELU43726.1"/>
    </source>
</evidence>
<dbReference type="AlphaFoldDB" id="L8X087"/>
<reference evidence="1 2" key="1">
    <citation type="journal article" date="2013" name="Nat. Commun.">
        <title>The evolution and pathogenic mechanisms of the rice sheath blight pathogen.</title>
        <authorList>
            <person name="Zheng A."/>
            <person name="Lin R."/>
            <person name="Xu L."/>
            <person name="Qin P."/>
            <person name="Tang C."/>
            <person name="Ai P."/>
            <person name="Zhang D."/>
            <person name="Liu Y."/>
            <person name="Sun Z."/>
            <person name="Feng H."/>
            <person name="Wang Y."/>
            <person name="Chen Y."/>
            <person name="Liang X."/>
            <person name="Fu R."/>
            <person name="Li Q."/>
            <person name="Zhang J."/>
            <person name="Yu X."/>
            <person name="Xie Z."/>
            <person name="Ding L."/>
            <person name="Guan P."/>
            <person name="Tang J."/>
            <person name="Liang Y."/>
            <person name="Wang S."/>
            <person name="Deng Q."/>
            <person name="Li S."/>
            <person name="Zhu J."/>
            <person name="Wang L."/>
            <person name="Liu H."/>
            <person name="Li P."/>
        </authorList>
    </citation>
    <scope>NUCLEOTIDE SEQUENCE [LARGE SCALE GENOMIC DNA]</scope>
    <source>
        <strain evidence="2">AG-1 IA</strain>
    </source>
</reference>
<name>L8X087_THACA</name>
<dbReference type="HOGENOM" id="CLU_2335088_0_0_1"/>
<organism evidence="1 2">
    <name type="scientific">Thanatephorus cucumeris (strain AG1-IA)</name>
    <name type="common">Rice sheath blight fungus</name>
    <name type="synonym">Rhizoctonia solani</name>
    <dbReference type="NCBI Taxonomy" id="983506"/>
    <lineage>
        <taxon>Eukaryota</taxon>
        <taxon>Fungi</taxon>
        <taxon>Dikarya</taxon>
        <taxon>Basidiomycota</taxon>
        <taxon>Agaricomycotina</taxon>
        <taxon>Agaricomycetes</taxon>
        <taxon>Cantharellales</taxon>
        <taxon>Ceratobasidiaceae</taxon>
        <taxon>Rhizoctonia</taxon>
        <taxon>Rhizoctonia solani AG-1</taxon>
    </lineage>
</organism>